<dbReference type="InterPro" id="IPR016874">
    <property type="entry name" value="TcmP-like"/>
</dbReference>
<protein>
    <submittedName>
        <fullName evidence="3">Class I SAM-dependent methyltransferase</fullName>
    </submittedName>
</protein>
<evidence type="ECO:0000256" key="2">
    <source>
        <dbReference type="ARBA" id="ARBA00022679"/>
    </source>
</evidence>
<gene>
    <name evidence="3" type="ORF">ACFSJ0_04885</name>
</gene>
<name>A0ABW4G1A9_9ACTN</name>
<organism evidence="3 4">
    <name type="scientific">Nonomuraea guangzhouensis</name>
    <dbReference type="NCBI Taxonomy" id="1291555"/>
    <lineage>
        <taxon>Bacteria</taxon>
        <taxon>Bacillati</taxon>
        <taxon>Actinomycetota</taxon>
        <taxon>Actinomycetes</taxon>
        <taxon>Streptosporangiales</taxon>
        <taxon>Streptosporangiaceae</taxon>
        <taxon>Nonomuraea</taxon>
    </lineage>
</organism>
<dbReference type="PANTHER" id="PTHR43619:SF2">
    <property type="entry name" value="S-ADENOSYL-L-METHIONINE-DEPENDENT METHYLTRANSFERASES SUPERFAMILY PROTEIN"/>
    <property type="match status" value="1"/>
</dbReference>
<keyword evidence="1 3" id="KW-0489">Methyltransferase</keyword>
<dbReference type="PANTHER" id="PTHR43619">
    <property type="entry name" value="S-ADENOSYL-L-METHIONINE-DEPENDENT METHYLTRANSFERASE YKTD-RELATED"/>
    <property type="match status" value="1"/>
</dbReference>
<keyword evidence="2" id="KW-0808">Transferase</keyword>
<dbReference type="GO" id="GO:0032259">
    <property type="term" value="P:methylation"/>
    <property type="evidence" value="ECO:0007669"/>
    <property type="project" value="UniProtKB-KW"/>
</dbReference>
<evidence type="ECO:0000313" key="4">
    <source>
        <dbReference type="Proteomes" id="UP001597097"/>
    </source>
</evidence>
<reference evidence="4" key="1">
    <citation type="journal article" date="2019" name="Int. J. Syst. Evol. Microbiol.">
        <title>The Global Catalogue of Microorganisms (GCM) 10K type strain sequencing project: providing services to taxonomists for standard genome sequencing and annotation.</title>
        <authorList>
            <consortium name="The Broad Institute Genomics Platform"/>
            <consortium name="The Broad Institute Genome Sequencing Center for Infectious Disease"/>
            <person name="Wu L."/>
            <person name="Ma J."/>
        </authorList>
    </citation>
    <scope>NUCLEOTIDE SEQUENCE [LARGE SCALE GENOMIC DNA]</scope>
    <source>
        <strain evidence="4">CGMCC 1.15399</strain>
    </source>
</reference>
<proteinExistence type="predicted"/>
<dbReference type="EMBL" id="JBHUCM010000005">
    <property type="protein sequence ID" value="MFD1536360.1"/>
    <property type="molecule type" value="Genomic_DNA"/>
</dbReference>
<evidence type="ECO:0000313" key="3">
    <source>
        <dbReference type="EMBL" id="MFD1536360.1"/>
    </source>
</evidence>
<accession>A0ABW4G1A9</accession>
<dbReference type="Pfam" id="PF04072">
    <property type="entry name" value="LCM"/>
    <property type="match status" value="1"/>
</dbReference>
<keyword evidence="4" id="KW-1185">Reference proteome</keyword>
<dbReference type="PIRSF" id="PIRSF028177">
    <property type="entry name" value="Polyketide_synth_Omtfrase_TcmP"/>
    <property type="match status" value="1"/>
</dbReference>
<dbReference type="RefSeq" id="WP_219530005.1">
    <property type="nucleotide sequence ID" value="NZ_JAHKRM010000008.1"/>
</dbReference>
<dbReference type="InterPro" id="IPR007213">
    <property type="entry name" value="Ppm1/Ppm2/Tcmp"/>
</dbReference>
<comment type="caution">
    <text evidence="3">The sequence shown here is derived from an EMBL/GenBank/DDBJ whole genome shotgun (WGS) entry which is preliminary data.</text>
</comment>
<dbReference type="Proteomes" id="UP001597097">
    <property type="component" value="Unassembled WGS sequence"/>
</dbReference>
<evidence type="ECO:0000256" key="1">
    <source>
        <dbReference type="ARBA" id="ARBA00022603"/>
    </source>
</evidence>
<sequence length="269" mass="29875">MATEKVRLAAEKATLLATLYGRALDARSPRPILDDRLAAATVARIDHDFRQTGMDRRNAGSVALRARFLDDWAREFLSRHAEATVLHLGCGLDTRVYRLAPPPGVDWYDVDYPDVIDLRRRLYPEEHRSIGTSVTDLGWLDQVPADKPVLVVAEGLFYYLDPPGGRALVRAIVDRFPGGQFVFDAVSPFGLRLQAINKPLKKAEATMRWGIDGPDDLLSISPKLRLVTALSAFDLPGYGRLSASHRISAGIAKVVPRLARAAVFYRLEF</sequence>
<dbReference type="GO" id="GO:0008168">
    <property type="term" value="F:methyltransferase activity"/>
    <property type="evidence" value="ECO:0007669"/>
    <property type="project" value="UniProtKB-KW"/>
</dbReference>